<dbReference type="PANTHER" id="PTHR14237">
    <property type="entry name" value="MOLYBDOPTERIN COFACTOR SULFURASE MOSC"/>
    <property type="match status" value="1"/>
</dbReference>
<feature type="domain" description="MOSC" evidence="1">
    <location>
        <begin position="166"/>
        <end position="345"/>
    </location>
</feature>
<dbReference type="EMBL" id="CAXLJM020000016">
    <property type="protein sequence ID" value="CAL8082907.1"/>
    <property type="molecule type" value="Genomic_DNA"/>
</dbReference>
<dbReference type="PANTHER" id="PTHR14237:SF19">
    <property type="entry name" value="MITOCHONDRIAL AMIDOXIME REDUCING COMPONENT 1"/>
    <property type="match status" value="1"/>
</dbReference>
<dbReference type="InterPro" id="IPR005302">
    <property type="entry name" value="MoCF_Sase_C"/>
</dbReference>
<proteinExistence type="predicted"/>
<dbReference type="InterPro" id="IPR011037">
    <property type="entry name" value="Pyrv_Knase-like_insert_dom_sf"/>
</dbReference>
<evidence type="ECO:0000259" key="1">
    <source>
        <dbReference type="PROSITE" id="PS51340"/>
    </source>
</evidence>
<dbReference type="SUPFAM" id="SSF50800">
    <property type="entry name" value="PK beta-barrel domain-like"/>
    <property type="match status" value="1"/>
</dbReference>
<dbReference type="SUPFAM" id="SSF141673">
    <property type="entry name" value="MOSC N-terminal domain-like"/>
    <property type="match status" value="1"/>
</dbReference>
<dbReference type="Pfam" id="PF03473">
    <property type="entry name" value="MOSC"/>
    <property type="match status" value="1"/>
</dbReference>
<comment type="caution">
    <text evidence="2">The sequence shown here is derived from an EMBL/GenBank/DDBJ whole genome shotgun (WGS) entry which is preliminary data.</text>
</comment>
<name>A0ABP1PYP6_9HEXA</name>
<protein>
    <recommendedName>
        <fullName evidence="1">MOSC domain-containing protein</fullName>
    </recommendedName>
</protein>
<gene>
    <name evidence="2" type="ORF">ODALV1_LOCUS5347</name>
</gene>
<dbReference type="Proteomes" id="UP001642540">
    <property type="component" value="Unassembled WGS sequence"/>
</dbReference>
<sequence>MDLIKQNWKLATGLAAAAVTGAIAGVVVSELKNNSKRNANQVIGTPQKWIRVGAVCEIILYPIKSCKGVSVHQANCTKIGLKASKYLRDRIFMVVNDRNAFQTQRQIPKMALINVTVNDNRIILTSPGVDSIVFIPPEDKPELRKSCRVFEDKIAEALDCGDEVATWLSKFLEKDGLRLLFHSQENTQRELTSLQQKFPNFTPEDKGAFSDQTSYMLMTEESIKMLNTKLEKAVSHRNFRPSILVTGVTDPFSEDYWGYVRVGDYGPVFKSSKPCTRCKLTTVDPDKGIFDEKGEPLSTLTKLVRTYGNKKVDELVGNQAVIGLQLGLLQGDGGIIRVGDPVFAAVL</sequence>
<dbReference type="Pfam" id="PF03476">
    <property type="entry name" value="MOSC_N"/>
    <property type="match status" value="1"/>
</dbReference>
<accession>A0ABP1PYP6</accession>
<evidence type="ECO:0000313" key="3">
    <source>
        <dbReference type="Proteomes" id="UP001642540"/>
    </source>
</evidence>
<keyword evidence="3" id="KW-1185">Reference proteome</keyword>
<organism evidence="2 3">
    <name type="scientific">Orchesella dallaii</name>
    <dbReference type="NCBI Taxonomy" id="48710"/>
    <lineage>
        <taxon>Eukaryota</taxon>
        <taxon>Metazoa</taxon>
        <taxon>Ecdysozoa</taxon>
        <taxon>Arthropoda</taxon>
        <taxon>Hexapoda</taxon>
        <taxon>Collembola</taxon>
        <taxon>Entomobryomorpha</taxon>
        <taxon>Entomobryoidea</taxon>
        <taxon>Orchesellidae</taxon>
        <taxon>Orchesellinae</taxon>
        <taxon>Orchesella</taxon>
    </lineage>
</organism>
<dbReference type="PROSITE" id="PS51340">
    <property type="entry name" value="MOSC"/>
    <property type="match status" value="1"/>
</dbReference>
<evidence type="ECO:0000313" key="2">
    <source>
        <dbReference type="EMBL" id="CAL8082907.1"/>
    </source>
</evidence>
<reference evidence="2 3" key="1">
    <citation type="submission" date="2024-08" db="EMBL/GenBank/DDBJ databases">
        <authorList>
            <person name="Cucini C."/>
            <person name="Frati F."/>
        </authorList>
    </citation>
    <scope>NUCLEOTIDE SEQUENCE [LARGE SCALE GENOMIC DNA]</scope>
</reference>
<dbReference type="InterPro" id="IPR005303">
    <property type="entry name" value="MOCOS_middle"/>
</dbReference>